<keyword evidence="2" id="KW-1185">Reference proteome</keyword>
<comment type="caution">
    <text evidence="1">The sequence shown here is derived from an EMBL/GenBank/DDBJ whole genome shotgun (WGS) entry which is preliminary data.</text>
</comment>
<name>A0ACC0VC30_9HYPO</name>
<dbReference type="EMBL" id="CM047940">
    <property type="protein sequence ID" value="KAI9903859.1"/>
    <property type="molecule type" value="Genomic_DNA"/>
</dbReference>
<proteinExistence type="predicted"/>
<protein>
    <submittedName>
        <fullName evidence="1">Uncharacterized protein</fullName>
    </submittedName>
</protein>
<accession>A0ACC0VC30</accession>
<dbReference type="Proteomes" id="UP001163324">
    <property type="component" value="Chromosome 1"/>
</dbReference>
<reference evidence="1" key="1">
    <citation type="submission" date="2022-10" db="EMBL/GenBank/DDBJ databases">
        <title>Complete Genome of Trichothecium roseum strain YXFP-22015, a Plant Pathogen Isolated from Citrus.</title>
        <authorList>
            <person name="Wang Y."/>
            <person name="Zhu L."/>
        </authorList>
    </citation>
    <scope>NUCLEOTIDE SEQUENCE</scope>
    <source>
        <strain evidence="1">YXFP-22015</strain>
    </source>
</reference>
<gene>
    <name evidence="1" type="ORF">N3K66_000388</name>
</gene>
<organism evidence="1 2">
    <name type="scientific">Trichothecium roseum</name>
    <dbReference type="NCBI Taxonomy" id="47278"/>
    <lineage>
        <taxon>Eukaryota</taxon>
        <taxon>Fungi</taxon>
        <taxon>Dikarya</taxon>
        <taxon>Ascomycota</taxon>
        <taxon>Pezizomycotina</taxon>
        <taxon>Sordariomycetes</taxon>
        <taxon>Hypocreomycetidae</taxon>
        <taxon>Hypocreales</taxon>
        <taxon>Hypocreales incertae sedis</taxon>
        <taxon>Trichothecium</taxon>
    </lineage>
</organism>
<evidence type="ECO:0000313" key="1">
    <source>
        <dbReference type="EMBL" id="KAI9903859.1"/>
    </source>
</evidence>
<evidence type="ECO:0000313" key="2">
    <source>
        <dbReference type="Proteomes" id="UP001163324"/>
    </source>
</evidence>
<sequence length="107" mass="11342">MLYQILVASLYVACAVASLTFSKRAVTCVEVGSQATATWTNAAGQQCSFTGTVGITRVTDVAVPVAQDLRWATYTRLIATRTISARILRAQAAGRAIPIAVAHTMLL</sequence>